<feature type="compositionally biased region" description="Acidic residues" evidence="1">
    <location>
        <begin position="1228"/>
        <end position="1238"/>
    </location>
</feature>
<feature type="compositionally biased region" description="Polar residues" evidence="1">
    <location>
        <begin position="827"/>
        <end position="839"/>
    </location>
</feature>
<feature type="compositionally biased region" description="Polar residues" evidence="1">
    <location>
        <begin position="538"/>
        <end position="549"/>
    </location>
</feature>
<feature type="compositionally biased region" description="Basic and acidic residues" evidence="1">
    <location>
        <begin position="1720"/>
        <end position="1735"/>
    </location>
</feature>
<feature type="compositionally biased region" description="Low complexity" evidence="1">
    <location>
        <begin position="327"/>
        <end position="344"/>
    </location>
</feature>
<accession>A0AAY5K0K2</accession>
<evidence type="ECO:0000256" key="1">
    <source>
        <dbReference type="SAM" id="MobiDB-lite"/>
    </source>
</evidence>
<reference evidence="3 4" key="1">
    <citation type="submission" date="2020-02" db="EMBL/GenBank/DDBJ databases">
        <title>Esox lucius (northern pike) genome, fEsoLuc1, primary haplotype.</title>
        <authorList>
            <person name="Myers G."/>
            <person name="Karagic N."/>
            <person name="Meyer A."/>
            <person name="Pippel M."/>
            <person name="Reichard M."/>
            <person name="Winkler S."/>
            <person name="Tracey A."/>
            <person name="Sims Y."/>
            <person name="Howe K."/>
            <person name="Rhie A."/>
            <person name="Formenti G."/>
            <person name="Durbin R."/>
            <person name="Fedrigo O."/>
            <person name="Jarvis E.D."/>
        </authorList>
    </citation>
    <scope>NUCLEOTIDE SEQUENCE [LARGE SCALE GENOMIC DNA]</scope>
</reference>
<feature type="region of interest" description="Disordered" evidence="1">
    <location>
        <begin position="1712"/>
        <end position="1755"/>
    </location>
</feature>
<feature type="compositionally biased region" description="Basic and acidic residues" evidence="1">
    <location>
        <begin position="303"/>
        <end position="312"/>
    </location>
</feature>
<feature type="compositionally biased region" description="Polar residues" evidence="1">
    <location>
        <begin position="947"/>
        <end position="958"/>
    </location>
</feature>
<name>A0AAY5K0K2_ESOLU</name>
<feature type="compositionally biased region" description="Acidic residues" evidence="1">
    <location>
        <begin position="1202"/>
        <end position="1213"/>
    </location>
</feature>
<feature type="compositionally biased region" description="Polar residues" evidence="1">
    <location>
        <begin position="1351"/>
        <end position="1372"/>
    </location>
</feature>
<dbReference type="Proteomes" id="UP000265140">
    <property type="component" value="Chromosome 11"/>
</dbReference>
<feature type="region of interest" description="Disordered" evidence="1">
    <location>
        <begin position="935"/>
        <end position="959"/>
    </location>
</feature>
<feature type="compositionally biased region" description="Polar residues" evidence="1">
    <location>
        <begin position="600"/>
        <end position="611"/>
    </location>
</feature>
<feature type="domain" description="BTB/POZ" evidence="2">
    <location>
        <begin position="1801"/>
        <end position="1845"/>
    </location>
</feature>
<feature type="compositionally biased region" description="Polar residues" evidence="1">
    <location>
        <begin position="84"/>
        <end position="99"/>
    </location>
</feature>
<feature type="compositionally biased region" description="Low complexity" evidence="1">
    <location>
        <begin position="254"/>
        <end position="266"/>
    </location>
</feature>
<feature type="region of interest" description="Disordered" evidence="1">
    <location>
        <begin position="1"/>
        <end position="372"/>
    </location>
</feature>
<dbReference type="GeneTree" id="ENSGT01110000267415"/>
<feature type="compositionally biased region" description="Basic and acidic residues" evidence="1">
    <location>
        <begin position="1283"/>
        <end position="1303"/>
    </location>
</feature>
<feature type="compositionally biased region" description="Polar residues" evidence="1">
    <location>
        <begin position="718"/>
        <end position="729"/>
    </location>
</feature>
<feature type="compositionally biased region" description="Polar residues" evidence="1">
    <location>
        <begin position="146"/>
        <end position="159"/>
    </location>
</feature>
<feature type="compositionally biased region" description="Low complexity" evidence="1">
    <location>
        <begin position="50"/>
        <end position="81"/>
    </location>
</feature>
<feature type="region of interest" description="Disordered" evidence="1">
    <location>
        <begin position="1004"/>
        <end position="1521"/>
    </location>
</feature>
<protein>
    <recommendedName>
        <fullName evidence="2">BTB/POZ domain-containing protein</fullName>
    </recommendedName>
</protein>
<proteinExistence type="predicted"/>
<keyword evidence="4" id="KW-1185">Reference proteome</keyword>
<feature type="region of interest" description="Disordered" evidence="1">
    <location>
        <begin position="675"/>
        <end position="786"/>
    </location>
</feature>
<reference evidence="3" key="3">
    <citation type="submission" date="2025-09" db="UniProtKB">
        <authorList>
            <consortium name="Ensembl"/>
        </authorList>
    </citation>
    <scope>IDENTIFICATION</scope>
</reference>
<evidence type="ECO:0000313" key="3">
    <source>
        <dbReference type="Ensembl" id="ENSELUP00000081640.1"/>
    </source>
</evidence>
<feature type="region of interest" description="Disordered" evidence="1">
    <location>
        <begin position="495"/>
        <end position="647"/>
    </location>
</feature>
<evidence type="ECO:0000259" key="2">
    <source>
        <dbReference type="Pfam" id="PF15363"/>
    </source>
</evidence>
<reference evidence="3" key="2">
    <citation type="submission" date="2025-08" db="UniProtKB">
        <authorList>
            <consortium name="Ensembl"/>
        </authorList>
    </citation>
    <scope>IDENTIFICATION</scope>
</reference>
<feature type="compositionally biased region" description="Basic and acidic residues" evidence="1">
    <location>
        <begin position="1187"/>
        <end position="1201"/>
    </location>
</feature>
<feature type="compositionally biased region" description="Acidic residues" evidence="1">
    <location>
        <begin position="1022"/>
        <end position="1037"/>
    </location>
</feature>
<dbReference type="InterPro" id="IPR027907">
    <property type="entry name" value="BTBD8_C"/>
</dbReference>
<feature type="compositionally biased region" description="Basic and acidic residues" evidence="1">
    <location>
        <begin position="681"/>
        <end position="693"/>
    </location>
</feature>
<dbReference type="Pfam" id="PF15363">
    <property type="entry name" value="BTBD8_C"/>
    <property type="match status" value="1"/>
</dbReference>
<feature type="compositionally biased region" description="Low complexity" evidence="1">
    <location>
        <begin position="117"/>
        <end position="132"/>
    </location>
</feature>
<feature type="compositionally biased region" description="Polar residues" evidence="1">
    <location>
        <begin position="872"/>
        <end position="895"/>
    </location>
</feature>
<feature type="region of interest" description="Disordered" evidence="1">
    <location>
        <begin position="807"/>
        <end position="897"/>
    </location>
</feature>
<dbReference type="PANTHER" id="PTHR22427:SF8">
    <property type="entry name" value="PROLINE-RICH PROTEIN 36"/>
    <property type="match status" value="1"/>
</dbReference>
<dbReference type="Ensembl" id="ENSELUT00000108749.1">
    <property type="protein sequence ID" value="ENSELUP00000081640.1"/>
    <property type="gene ID" value="ENSELUG00000044187.1"/>
</dbReference>
<feature type="compositionally biased region" description="Polar residues" evidence="1">
    <location>
        <begin position="761"/>
        <end position="784"/>
    </location>
</feature>
<organism evidence="3 4">
    <name type="scientific">Esox lucius</name>
    <name type="common">Northern pike</name>
    <dbReference type="NCBI Taxonomy" id="8010"/>
    <lineage>
        <taxon>Eukaryota</taxon>
        <taxon>Metazoa</taxon>
        <taxon>Chordata</taxon>
        <taxon>Craniata</taxon>
        <taxon>Vertebrata</taxon>
        <taxon>Euteleostomi</taxon>
        <taxon>Actinopterygii</taxon>
        <taxon>Neopterygii</taxon>
        <taxon>Teleostei</taxon>
        <taxon>Protacanthopterygii</taxon>
        <taxon>Esociformes</taxon>
        <taxon>Esocidae</taxon>
        <taxon>Esox</taxon>
    </lineage>
</organism>
<feature type="compositionally biased region" description="Acidic residues" evidence="1">
    <location>
        <begin position="1165"/>
        <end position="1186"/>
    </location>
</feature>
<feature type="compositionally biased region" description="Acidic residues" evidence="1">
    <location>
        <begin position="1078"/>
        <end position="1103"/>
    </location>
</feature>
<sequence>MKPDGVATAVTAPMEALDADSVTEPVGETGQDVSPPEPTKDVPSKAGNSKAAADPKAKNKATAAKTKAGTNATTKTTTGPASRHTATQSRLTNGVSKPQANGLAKKTTTGSPEKRTTPTPAATKKPAGAPPADVTKVGEKKPAGTTRATPAPSATNGVKSTPMAKKTPAVPTNGVRTAPGGPTKKPAGRQTFNTTKSSTPAPKPATPPAKTTTPRAASAKASSTTPSAGRTPTPQSSKTTTPIKKGTRAHWLRPSAAAAKKPAASPLTRPLTAKPAKPETPKSASASKTDSTPKKLPAASKAVDTKAADTKKALSKPTPSKDVSASPKTPGARPAGKAPAPKKTVGSNTPMAVKRGPKPTSEPAAKEDDDKEHAAIAAAVAIAAAASAAVVSMSVPEEPAVSVAPEKETGPLQASQPEAVPEAAVPSLSAQLEQVRLGTTVMSPPCSPTGPVSPVREAQNAAPVLDMHVQPDLLVQSQAAGAPQSLVQEEVRFQSDEFEEDDKPLSAADDEFKPISPVTEPQNVSPVLDMRGQPDPLVQSQSPMAQQSPVHEEVMFQPDEIEEDRRPLSAADEFKPMSPVTEPQNVSPVLDMRGQPDPLVQSQSPMAQQSPVHEEVMFQPDEIEEDRRPLSAADDEFKPMSPVTEPQNVSLMSPLVQSQSPMAQQSPVHEEVMFQSEEFEEDHKPLSAADEFKPMSPVTEPQNASPMLDMRGQPDPLVQSQSPMAQQSPVHEEVMFQSDEFEEDHQPLSAADEFKPMSPVTEPQNTSPMSPLFQSQSPMAQQSPVHEEVMFQPDEFEEDHQPLSAADEFKPMSPVTEPQKASPMSPLFQSQSPMAQQSPVHEEVMFQSDDFEEDHRPLSAADDEFKPMSPVTEPQNTSPMSPLFQSQSPMAQQSPVHEEVMFQSDDFEEDHRPLSAADDEFKPMSLVTEPQNVSPVLDMRGQPDPLVQSQSPMAQQSPVHEEVMFQPDELHEDLMPSSAAAPTFKSVSPVQEPQNVSALLDMHMEPVPLVQSHSDMAPQSPVEEEEDEEEEEEEEEEMFKPDLQDALLCSSAAPPAFGMMSQPTEDFTSEVLVSPSQDQEEAVEKADEEINEDDEQEEEEEEERQLGKPSSLFDMTSSEEARPAGFDGAADWHGDDLSDAMVDSSLRGSEGDGAFMGSPNVETLANEEEEEDEEEDERVDVDDMDLSSERAEDHQKVSLPEHEDEDDEDEEMPSEGVTESGLESCGNADEDDFTEEERLDNLNRSYSQPPIPPSSAWGQTNPFTDPWAQPALASPHVASSPLSDHEAVDHEAVDHEAVDHEAVDPETPTRSPAQAWLDLSAPSLMPQSDEIEGSAPVGATAPPAPPAVGMSHSSTLSGNALAAHSSSETSTPEELRDYDSSSGVESRSDKQQTPVPSAVQPDLEQDLGIHLERGDEEEEEAETLPADEVLGTGPPTAPASVPTSPSTSGDEASDTEGEMQINDPDAPVTMDDSAEFDSPPPAHVLPALEEDEEVAEAPAGEGEEDGGGGTPQSANSVASYGFDCTPSNSNAHSTAESCGKSPGIFSLENEDQLPEEAKDPCLIKELTLPAAAAQSENLLGGPVDLLPLGQPGDHYMLGGKMGAHGMEDADALEENLHLGSQRAAEASESQPPYYSAIFPSPGMHLLPPHPSPLTRRCFVVFLKHRRQLLQWQLELEQQLKQQLRQQQLRSPSAVAPPPSSGLCTIYEAMETSEDEVEEVEQNREGERGMEQEKWTSVRAWSESRQQLPRPDPPTDLDWSKKVDIVQQLINQTLLLSGDRGCPPLLLLPLGSGGTLSPLESSMWPNLLLPLSPSSATVTSVSSYSPDSQCSSPQGDWTVVELETQH</sequence>
<feature type="compositionally biased region" description="Acidic residues" evidence="1">
    <location>
        <begin position="1488"/>
        <end position="1506"/>
    </location>
</feature>
<feature type="compositionally biased region" description="Low complexity" evidence="1">
    <location>
        <begin position="1431"/>
        <end position="1449"/>
    </location>
</feature>
<feature type="compositionally biased region" description="Polar residues" evidence="1">
    <location>
        <begin position="1380"/>
        <end position="1395"/>
    </location>
</feature>
<feature type="compositionally biased region" description="Basic and acidic residues" evidence="1">
    <location>
        <begin position="563"/>
        <end position="575"/>
    </location>
</feature>
<dbReference type="PANTHER" id="PTHR22427">
    <property type="entry name" value="GH15728P"/>
    <property type="match status" value="1"/>
</dbReference>
<evidence type="ECO:0000313" key="4">
    <source>
        <dbReference type="Proteomes" id="UP000265140"/>
    </source>
</evidence>
<feature type="compositionally biased region" description="Low complexity" evidence="1">
    <location>
        <begin position="208"/>
        <end position="244"/>
    </location>
</feature>
<feature type="region of interest" description="Disordered" evidence="1">
    <location>
        <begin position="388"/>
        <end position="427"/>
    </location>
</feature>